<evidence type="ECO:0000256" key="2">
    <source>
        <dbReference type="ARBA" id="ARBA00023002"/>
    </source>
</evidence>
<accession>A0A5S9MBL5</accession>
<dbReference type="EMBL" id="AP021906">
    <property type="protein sequence ID" value="BBP90291.1"/>
    <property type="molecule type" value="Genomic_DNA"/>
</dbReference>
<protein>
    <recommendedName>
        <fullName evidence="3">Dihydrodipicolinate reductase N-terminal domain-containing protein</fullName>
    </recommendedName>
</protein>
<reference evidence="4 5" key="1">
    <citation type="submission" date="2019-12" db="EMBL/GenBank/DDBJ databases">
        <title>Full genome sequence of a Bacillus safensis strain isolated from commercially available natto in Indonesia.</title>
        <authorList>
            <person name="Yoshida M."/>
            <person name="Uomi M."/>
            <person name="Waturangi D."/>
            <person name="Ekaputri J.J."/>
            <person name="Setiamarga D.H.E."/>
        </authorList>
    </citation>
    <scope>NUCLEOTIDE SEQUENCE [LARGE SCALE GENOMIC DNA]</scope>
    <source>
        <strain evidence="4 5">IDN1</strain>
    </source>
</reference>
<proteinExistence type="predicted"/>
<keyword evidence="2" id="KW-0560">Oxidoreductase</keyword>
<dbReference type="PANTHER" id="PTHR20836">
    <property type="entry name" value="DIHYDRODIPICOLINATE REDUCTASE"/>
    <property type="match status" value="1"/>
</dbReference>
<name>A0A5S9MBL5_BACIA</name>
<evidence type="ECO:0000259" key="3">
    <source>
        <dbReference type="Pfam" id="PF01113"/>
    </source>
</evidence>
<dbReference type="GO" id="GO:0019877">
    <property type="term" value="P:diaminopimelate biosynthetic process"/>
    <property type="evidence" value="ECO:0007669"/>
    <property type="project" value="TreeGrafter"/>
</dbReference>
<dbReference type="SUPFAM" id="SSF51735">
    <property type="entry name" value="NAD(P)-binding Rossmann-fold domains"/>
    <property type="match status" value="1"/>
</dbReference>
<dbReference type="InterPro" id="IPR023940">
    <property type="entry name" value="DHDPR_bac"/>
</dbReference>
<organism evidence="4 5">
    <name type="scientific">Bacillus safensis</name>
    <dbReference type="NCBI Taxonomy" id="561879"/>
    <lineage>
        <taxon>Bacteria</taxon>
        <taxon>Bacillati</taxon>
        <taxon>Bacillota</taxon>
        <taxon>Bacilli</taxon>
        <taxon>Bacillales</taxon>
        <taxon>Bacillaceae</taxon>
        <taxon>Bacillus</taxon>
    </lineage>
</organism>
<dbReference type="InterPro" id="IPR000846">
    <property type="entry name" value="DapB_N"/>
</dbReference>
<dbReference type="GO" id="GO:0008839">
    <property type="term" value="F:4-hydroxy-tetrahydrodipicolinate reductase"/>
    <property type="evidence" value="ECO:0007669"/>
    <property type="project" value="InterPro"/>
</dbReference>
<dbReference type="CDD" id="cd02274">
    <property type="entry name" value="DHDPR_N"/>
    <property type="match status" value="1"/>
</dbReference>
<sequence>MTNETIKVVIAGARGRMGIEAVKLADETGHFELVAALDHTHEGKKKISDVIHTTSNAPIYTDIDVCLSETAPDVLIDLTTPEIGKVHTKKKALEHGVRPVVGTTGFSEDDLKELQQLTEEKKA</sequence>
<dbReference type="Proteomes" id="UP000464658">
    <property type="component" value="Chromosome"/>
</dbReference>
<dbReference type="GO" id="GO:0005829">
    <property type="term" value="C:cytosol"/>
    <property type="evidence" value="ECO:0007669"/>
    <property type="project" value="TreeGrafter"/>
</dbReference>
<dbReference type="AlphaFoldDB" id="A0A5S9MBL5"/>
<keyword evidence="1" id="KW-0521">NADP</keyword>
<dbReference type="GO" id="GO:0009089">
    <property type="term" value="P:lysine biosynthetic process via diaminopimelate"/>
    <property type="evidence" value="ECO:0007669"/>
    <property type="project" value="InterPro"/>
</dbReference>
<dbReference type="Pfam" id="PF01113">
    <property type="entry name" value="DapB_N"/>
    <property type="match status" value="1"/>
</dbReference>
<evidence type="ECO:0000313" key="5">
    <source>
        <dbReference type="Proteomes" id="UP000464658"/>
    </source>
</evidence>
<evidence type="ECO:0000256" key="1">
    <source>
        <dbReference type="ARBA" id="ARBA00022857"/>
    </source>
</evidence>
<dbReference type="PANTHER" id="PTHR20836:SF0">
    <property type="entry name" value="4-HYDROXY-TETRAHYDRODIPICOLINATE REDUCTASE 1, CHLOROPLASTIC-RELATED"/>
    <property type="match status" value="1"/>
</dbReference>
<feature type="domain" description="Dihydrodipicolinate reductase N-terminal" evidence="3">
    <location>
        <begin position="6"/>
        <end position="120"/>
    </location>
</feature>
<dbReference type="Gene3D" id="3.40.50.720">
    <property type="entry name" value="NAD(P)-binding Rossmann-like Domain"/>
    <property type="match status" value="1"/>
</dbReference>
<dbReference type="InterPro" id="IPR036291">
    <property type="entry name" value="NAD(P)-bd_dom_sf"/>
</dbReference>
<gene>
    <name evidence="4" type="ORF">BsIDN1_39090</name>
</gene>
<evidence type="ECO:0000313" key="4">
    <source>
        <dbReference type="EMBL" id="BBP90291.1"/>
    </source>
</evidence>